<evidence type="ECO:0000259" key="5">
    <source>
        <dbReference type="Pfam" id="PF17101"/>
    </source>
</evidence>
<protein>
    <submittedName>
        <fullName evidence="8">Stealth family protein</fullName>
    </submittedName>
</protein>
<dbReference type="InterPro" id="IPR021520">
    <property type="entry name" value="Stealth_CR2"/>
</dbReference>
<feature type="domain" description="Stealth protein CR2 conserved region 2" evidence="4">
    <location>
        <begin position="200"/>
        <end position="305"/>
    </location>
</feature>
<dbReference type="Proteomes" id="UP001336020">
    <property type="component" value="Unassembled WGS sequence"/>
</dbReference>
<evidence type="ECO:0000313" key="9">
    <source>
        <dbReference type="Proteomes" id="UP001336020"/>
    </source>
</evidence>
<dbReference type="InterPro" id="IPR031357">
    <property type="entry name" value="Stealth_CR3"/>
</dbReference>
<accession>A0ABU7LIP9</accession>
<dbReference type="InterPro" id="IPR047141">
    <property type="entry name" value="Stealth"/>
</dbReference>
<comment type="similarity">
    <text evidence="1">Belongs to the stealth family.</text>
</comment>
<keyword evidence="2" id="KW-0808">Transferase</keyword>
<feature type="domain" description="Stealth protein CR4 conserved region 4" evidence="7">
    <location>
        <begin position="426"/>
        <end position="472"/>
    </location>
</feature>
<dbReference type="Pfam" id="PF17101">
    <property type="entry name" value="Stealth_CR1"/>
    <property type="match status" value="1"/>
</dbReference>
<keyword evidence="9" id="KW-1185">Reference proteome</keyword>
<dbReference type="InterPro" id="IPR031356">
    <property type="entry name" value="Stealth_CR4"/>
</dbReference>
<dbReference type="PANTHER" id="PTHR24045:SF0">
    <property type="entry name" value="N-ACETYLGLUCOSAMINE-1-PHOSPHOTRANSFERASE SUBUNITS ALPHA_BETA"/>
    <property type="match status" value="1"/>
</dbReference>
<dbReference type="EMBL" id="JAUTXY010000018">
    <property type="protein sequence ID" value="MEE2061443.1"/>
    <property type="molecule type" value="Genomic_DNA"/>
</dbReference>
<evidence type="ECO:0000256" key="2">
    <source>
        <dbReference type="ARBA" id="ARBA00022679"/>
    </source>
</evidence>
<evidence type="ECO:0000256" key="3">
    <source>
        <dbReference type="ARBA" id="ARBA00023169"/>
    </source>
</evidence>
<sequence length="475" mass="53993">MVEDLLFIRDVLDTAGITYTLIREVDDRPCLAVDRADRKILEASLASACSDQPFYSKTLGKKGLRPVLVADGRLSRMRKARAFRLYRPRVEPVSGLRYGASSGVGIELWRRRGDELELPGANALTRNTVLRNELVCTTVERYGQLWPTIEGMFDAHPSGLPFEIDIVFSWVDGSSKTFQAKRAKLMQSYVVGEGDDSPARYRQINELKYALRSVNMYAPWVRRIFVATDSDRPEWLADDDRVTFVRSEEFFADQSMLPTHNSQAVEAQLHRIPGLAEHFVYSNDDMFFGRPVDPQVFFSPAGVSKFIESDIRIGLGQNHSERSGFENSARVNRGLLRKRFGVTITHHLEHSPAPLRRSIVAEMEREFDTEFMATAGSPFRAVDNISVTNSFYHYYALMTGRAVQQQSARVNYVDTTTHSGLRELDTLLAKRRTDFICLNDGSAPEVDLEVRTAKVTQFLDHYYPIPAPWETAYPR</sequence>
<dbReference type="Pfam" id="PF11380">
    <property type="entry name" value="Stealth_CR2"/>
    <property type="match status" value="1"/>
</dbReference>
<name>A0ABU7LIP9_9NOCA</name>
<gene>
    <name evidence="8" type="ORF">Q7514_28355</name>
</gene>
<evidence type="ECO:0000259" key="6">
    <source>
        <dbReference type="Pfam" id="PF17102"/>
    </source>
</evidence>
<dbReference type="Pfam" id="PF17103">
    <property type="entry name" value="Stealth_CR4"/>
    <property type="match status" value="1"/>
</dbReference>
<feature type="domain" description="Stealth protein CR1 conserved region 1" evidence="5">
    <location>
        <begin position="162"/>
        <end position="189"/>
    </location>
</feature>
<evidence type="ECO:0000259" key="7">
    <source>
        <dbReference type="Pfam" id="PF17103"/>
    </source>
</evidence>
<reference evidence="8 9" key="1">
    <citation type="submission" date="2023-07" db="EMBL/GenBank/DDBJ databases">
        <authorList>
            <person name="Girao M."/>
            <person name="Carvalho M.F."/>
        </authorList>
    </citation>
    <scope>NUCLEOTIDE SEQUENCE [LARGE SCALE GENOMIC DNA]</scope>
    <source>
        <strain evidence="8 9">YIM65754</strain>
    </source>
</reference>
<dbReference type="Pfam" id="PF17102">
    <property type="entry name" value="Stealth_CR3"/>
    <property type="match status" value="1"/>
</dbReference>
<evidence type="ECO:0000259" key="4">
    <source>
        <dbReference type="Pfam" id="PF11380"/>
    </source>
</evidence>
<keyword evidence="3" id="KW-0270">Exopolysaccharide synthesis</keyword>
<evidence type="ECO:0000256" key="1">
    <source>
        <dbReference type="ARBA" id="ARBA00007583"/>
    </source>
</evidence>
<evidence type="ECO:0000313" key="8">
    <source>
        <dbReference type="EMBL" id="MEE2061443.1"/>
    </source>
</evidence>
<dbReference type="PANTHER" id="PTHR24045">
    <property type="match status" value="1"/>
</dbReference>
<dbReference type="InterPro" id="IPR031358">
    <property type="entry name" value="Stealth_CR1"/>
</dbReference>
<organism evidence="8 9">
    <name type="scientific">Rhodococcus artemisiae</name>
    <dbReference type="NCBI Taxonomy" id="714159"/>
    <lineage>
        <taxon>Bacteria</taxon>
        <taxon>Bacillati</taxon>
        <taxon>Actinomycetota</taxon>
        <taxon>Actinomycetes</taxon>
        <taxon>Mycobacteriales</taxon>
        <taxon>Nocardiaceae</taxon>
        <taxon>Rhodococcus</taxon>
    </lineage>
</organism>
<comment type="caution">
    <text evidence="8">The sequence shown here is derived from an EMBL/GenBank/DDBJ whole genome shotgun (WGS) entry which is preliminary data.</text>
</comment>
<feature type="domain" description="Stealth protein CR3 conserved region 3" evidence="6">
    <location>
        <begin position="350"/>
        <end position="396"/>
    </location>
</feature>
<proteinExistence type="inferred from homology"/>